<organism evidence="2">
    <name type="scientific">bioreactor metagenome</name>
    <dbReference type="NCBI Taxonomy" id="1076179"/>
    <lineage>
        <taxon>unclassified sequences</taxon>
        <taxon>metagenomes</taxon>
        <taxon>ecological metagenomes</taxon>
    </lineage>
</organism>
<protein>
    <submittedName>
        <fullName evidence="2">Uncharacterized protein</fullName>
    </submittedName>
</protein>
<proteinExistence type="predicted"/>
<dbReference type="EMBL" id="VSSQ01001003">
    <property type="protein sequence ID" value="MPM04029.1"/>
    <property type="molecule type" value="Genomic_DNA"/>
</dbReference>
<dbReference type="AlphaFoldDB" id="A0A644WK84"/>
<reference evidence="2" key="1">
    <citation type="submission" date="2019-08" db="EMBL/GenBank/DDBJ databases">
        <authorList>
            <person name="Kucharzyk K."/>
            <person name="Murdoch R.W."/>
            <person name="Higgins S."/>
            <person name="Loffler F."/>
        </authorList>
    </citation>
    <scope>NUCLEOTIDE SEQUENCE</scope>
</reference>
<feature type="compositionally biased region" description="Basic and acidic residues" evidence="1">
    <location>
        <begin position="71"/>
        <end position="88"/>
    </location>
</feature>
<name>A0A644WK84_9ZZZZ</name>
<sequence>MNFFTPLARQSLGRKSEICSAEIAGCAVDPPQLRPPLGAARRRKPLVCLAKGEPCGSPRPLLSRFKESFHELPKKHDEKPEEDRDKLPKAAGDSHLLPPSVQGRLRVCPGIDRGDRCVVRVAGNGHRIAVETDLEGVGPKLRGNADVPGCFGTDFGRLGSTAVPECGLEIRTAGEGGDRGRILSPAVGGDLNLAGHFGGVRVEVAHIGLVGLLPELDFGKAEGICNAGNFCDDRIIRGGVRKFCTEDPLCGLRDCCLNEICCHGFLSRDQLGPRPTSDYTLGEGGG</sequence>
<gene>
    <name evidence="2" type="ORF">SDC9_50296</name>
</gene>
<accession>A0A644WK84</accession>
<evidence type="ECO:0000313" key="2">
    <source>
        <dbReference type="EMBL" id="MPM04029.1"/>
    </source>
</evidence>
<evidence type="ECO:0000256" key="1">
    <source>
        <dbReference type="SAM" id="MobiDB-lite"/>
    </source>
</evidence>
<comment type="caution">
    <text evidence="2">The sequence shown here is derived from an EMBL/GenBank/DDBJ whole genome shotgun (WGS) entry which is preliminary data.</text>
</comment>
<feature type="region of interest" description="Disordered" evidence="1">
    <location>
        <begin position="71"/>
        <end position="98"/>
    </location>
</feature>